<dbReference type="AlphaFoldDB" id="A0A537J9T0"/>
<protein>
    <submittedName>
        <fullName evidence="2">Sugar phosphate isomerase/epimerase</fullName>
    </submittedName>
</protein>
<keyword evidence="2" id="KW-0413">Isomerase</keyword>
<dbReference type="Proteomes" id="UP000320048">
    <property type="component" value="Unassembled WGS sequence"/>
</dbReference>
<feature type="domain" description="Xylose isomerase-like TIM barrel" evidence="1">
    <location>
        <begin position="29"/>
        <end position="257"/>
    </location>
</feature>
<evidence type="ECO:0000313" key="3">
    <source>
        <dbReference type="Proteomes" id="UP000320048"/>
    </source>
</evidence>
<evidence type="ECO:0000313" key="2">
    <source>
        <dbReference type="EMBL" id="TMI79836.1"/>
    </source>
</evidence>
<dbReference type="InterPro" id="IPR050312">
    <property type="entry name" value="IolE/XylAMocC-like"/>
</dbReference>
<proteinExistence type="predicted"/>
<organism evidence="2 3">
    <name type="scientific">Candidatus Segetimicrobium genomatis</name>
    <dbReference type="NCBI Taxonomy" id="2569760"/>
    <lineage>
        <taxon>Bacteria</taxon>
        <taxon>Bacillati</taxon>
        <taxon>Candidatus Sysuimicrobiota</taxon>
        <taxon>Candidatus Sysuimicrobiia</taxon>
        <taxon>Candidatus Sysuimicrobiales</taxon>
        <taxon>Candidatus Segetimicrobiaceae</taxon>
        <taxon>Candidatus Segetimicrobium</taxon>
    </lineage>
</organism>
<dbReference type="GO" id="GO:0016853">
    <property type="term" value="F:isomerase activity"/>
    <property type="evidence" value="ECO:0007669"/>
    <property type="project" value="UniProtKB-KW"/>
</dbReference>
<gene>
    <name evidence="2" type="ORF">E6H04_09840</name>
</gene>
<comment type="caution">
    <text evidence="2">The sequence shown here is derived from an EMBL/GenBank/DDBJ whole genome shotgun (WGS) entry which is preliminary data.</text>
</comment>
<dbReference type="InterPro" id="IPR036237">
    <property type="entry name" value="Xyl_isomerase-like_sf"/>
</dbReference>
<dbReference type="Pfam" id="PF01261">
    <property type="entry name" value="AP_endonuc_2"/>
    <property type="match status" value="1"/>
</dbReference>
<accession>A0A537J9T0</accession>
<dbReference type="SUPFAM" id="SSF51658">
    <property type="entry name" value="Xylose isomerase-like"/>
    <property type="match status" value="1"/>
</dbReference>
<evidence type="ECO:0000259" key="1">
    <source>
        <dbReference type="Pfam" id="PF01261"/>
    </source>
</evidence>
<dbReference type="EMBL" id="VBAO01000256">
    <property type="protein sequence ID" value="TMI79836.1"/>
    <property type="molecule type" value="Genomic_DNA"/>
</dbReference>
<sequence>MTPPAEDGRLGLNQMTVPRWTVGQAVDGCARHGIRHIGLWRDKVAEFGVAASARAARDAGVAISSLCRGGWFPAASRGERRDRIEDNRRAIEEARGLGTDTLVLVCGPAPDRDLDRARRMVEEAVAELAPYAAECGVRLGVEPLHPMFAADRSVITTLAEASAIAERHPLERVGVLVDAYHVWWDPAVYTEIARAGRRIFGFHINDWIVPLPDLLFGRGMIGDGVIELRRLRQAVDGAGYAGPIEVEIFNRAINAMPGDDLLRLIKERYLAHVA</sequence>
<dbReference type="PANTHER" id="PTHR12110">
    <property type="entry name" value="HYDROXYPYRUVATE ISOMERASE"/>
    <property type="match status" value="1"/>
</dbReference>
<dbReference type="InterPro" id="IPR013022">
    <property type="entry name" value="Xyl_isomerase-like_TIM-brl"/>
</dbReference>
<dbReference type="Gene3D" id="3.20.20.150">
    <property type="entry name" value="Divalent-metal-dependent TIM barrel enzymes"/>
    <property type="match status" value="1"/>
</dbReference>
<reference evidence="2 3" key="1">
    <citation type="journal article" date="2019" name="Nat. Microbiol.">
        <title>Mediterranean grassland soil C-N compound turnover is dependent on rainfall and depth, and is mediated by genomically divergent microorganisms.</title>
        <authorList>
            <person name="Diamond S."/>
            <person name="Andeer P.F."/>
            <person name="Li Z."/>
            <person name="Crits-Christoph A."/>
            <person name="Burstein D."/>
            <person name="Anantharaman K."/>
            <person name="Lane K.R."/>
            <person name="Thomas B.C."/>
            <person name="Pan C."/>
            <person name="Northen T.R."/>
            <person name="Banfield J.F."/>
        </authorList>
    </citation>
    <scope>NUCLEOTIDE SEQUENCE [LARGE SCALE GENOMIC DNA]</scope>
    <source>
        <strain evidence="2">NP_7</strain>
    </source>
</reference>
<name>A0A537J9T0_9BACT</name>
<dbReference type="PANTHER" id="PTHR12110:SF52">
    <property type="entry name" value="XYLOSE ISOMERASE"/>
    <property type="match status" value="1"/>
</dbReference>